<dbReference type="InterPro" id="IPR012677">
    <property type="entry name" value="Nucleotide-bd_a/b_plait_sf"/>
</dbReference>
<evidence type="ECO:0000256" key="2">
    <source>
        <dbReference type="SAM" id="MobiDB-lite"/>
    </source>
</evidence>
<protein>
    <recommendedName>
        <fullName evidence="3">RRM domain-containing protein</fullName>
    </recommendedName>
</protein>
<dbReference type="SUPFAM" id="SSF54928">
    <property type="entry name" value="RNA-binding domain, RBD"/>
    <property type="match status" value="1"/>
</dbReference>
<dbReference type="EMBL" id="JAMSHJ010000001">
    <property type="protein sequence ID" value="KAI5445840.1"/>
    <property type="molecule type" value="Genomic_DNA"/>
</dbReference>
<dbReference type="CDD" id="cd00590">
    <property type="entry name" value="RRM_SF"/>
    <property type="match status" value="1"/>
</dbReference>
<dbReference type="Gene3D" id="3.30.70.330">
    <property type="match status" value="1"/>
</dbReference>
<organism evidence="4 5">
    <name type="scientific">Pisum sativum</name>
    <name type="common">Garden pea</name>
    <name type="synonym">Lathyrus oleraceus</name>
    <dbReference type="NCBI Taxonomy" id="3888"/>
    <lineage>
        <taxon>Eukaryota</taxon>
        <taxon>Viridiplantae</taxon>
        <taxon>Streptophyta</taxon>
        <taxon>Embryophyta</taxon>
        <taxon>Tracheophyta</taxon>
        <taxon>Spermatophyta</taxon>
        <taxon>Magnoliopsida</taxon>
        <taxon>eudicotyledons</taxon>
        <taxon>Gunneridae</taxon>
        <taxon>Pentapetalae</taxon>
        <taxon>rosids</taxon>
        <taxon>fabids</taxon>
        <taxon>Fabales</taxon>
        <taxon>Fabaceae</taxon>
        <taxon>Papilionoideae</taxon>
        <taxon>50 kb inversion clade</taxon>
        <taxon>NPAAA clade</taxon>
        <taxon>Hologalegina</taxon>
        <taxon>IRL clade</taxon>
        <taxon>Fabeae</taxon>
        <taxon>Lathyrus</taxon>
    </lineage>
</organism>
<keyword evidence="1" id="KW-0694">RNA-binding</keyword>
<dbReference type="Proteomes" id="UP001058974">
    <property type="component" value="Chromosome 1"/>
</dbReference>
<dbReference type="GO" id="GO:0003723">
    <property type="term" value="F:RNA binding"/>
    <property type="evidence" value="ECO:0007669"/>
    <property type="project" value="UniProtKB-UniRule"/>
</dbReference>
<evidence type="ECO:0000313" key="5">
    <source>
        <dbReference type="Proteomes" id="UP001058974"/>
    </source>
</evidence>
<accession>A0A9D5BLM7</accession>
<reference evidence="4 5" key="1">
    <citation type="journal article" date="2022" name="Nat. Genet.">
        <title>Improved pea reference genome and pan-genome highlight genomic features and evolutionary characteristics.</title>
        <authorList>
            <person name="Yang T."/>
            <person name="Liu R."/>
            <person name="Luo Y."/>
            <person name="Hu S."/>
            <person name="Wang D."/>
            <person name="Wang C."/>
            <person name="Pandey M.K."/>
            <person name="Ge S."/>
            <person name="Xu Q."/>
            <person name="Li N."/>
            <person name="Li G."/>
            <person name="Huang Y."/>
            <person name="Saxena R.K."/>
            <person name="Ji Y."/>
            <person name="Li M."/>
            <person name="Yan X."/>
            <person name="He Y."/>
            <person name="Liu Y."/>
            <person name="Wang X."/>
            <person name="Xiang C."/>
            <person name="Varshney R.K."/>
            <person name="Ding H."/>
            <person name="Gao S."/>
            <person name="Zong X."/>
        </authorList>
    </citation>
    <scope>NUCLEOTIDE SEQUENCE [LARGE SCALE GENOMIC DNA]</scope>
    <source>
        <strain evidence="4 5">cv. Zhongwan 6</strain>
    </source>
</reference>
<name>A0A9D5BLM7_PEA</name>
<evidence type="ECO:0000313" key="4">
    <source>
        <dbReference type="EMBL" id="KAI5445840.1"/>
    </source>
</evidence>
<dbReference type="PROSITE" id="PS50102">
    <property type="entry name" value="RRM"/>
    <property type="match status" value="1"/>
</dbReference>
<evidence type="ECO:0000256" key="1">
    <source>
        <dbReference type="PROSITE-ProRule" id="PRU00176"/>
    </source>
</evidence>
<sequence length="427" mass="48770">MMEWQRVNMRGFRKQHNLKWHFYQLGRRGAFDVEDSISIVFFSEFPDRYKETKIFDLFGNHGILMEVVISPKRNKQGKRFGFTRFKDVEDIRVLVVKLDNIFIDNIKIHACVPRFDRYIGECKGGGSENQAREGHLNMKGEHSRKFGITNDNIGVRSFTKVMLANTIGKYICSDDNTLKGKCMDVSRFLVKTRCVMVLNESYNVLINESDNVWSKFNKEDDEDWISKTSHKFPAKGTLAGYAPDKEDSGATSLLEKVDFGRYDRDYSQKLEKISRVSNFDSALEAKNTASADKRSSKGTHMSNPKGSPGKEDTFYLDTFLKKKYNPKVRVGGKNIKKKQKVRCVKEVIGPFGGKPSRPKKRVLGLVDPLVLTSKVNLIKSLSQPSFFDILKKQTHIPFFSSSAKITDMEAKDKERNQGKAFNNSSSL</sequence>
<keyword evidence="5" id="KW-1185">Reference proteome</keyword>
<gene>
    <name evidence="4" type="ORF">KIW84_013902</name>
</gene>
<dbReference type="InterPro" id="IPR035979">
    <property type="entry name" value="RBD_domain_sf"/>
</dbReference>
<dbReference type="Gramene" id="Psat01G0390200-T1">
    <property type="protein sequence ID" value="KAI5445840.1"/>
    <property type="gene ID" value="KIW84_013902"/>
</dbReference>
<proteinExistence type="predicted"/>
<dbReference type="InterPro" id="IPR000504">
    <property type="entry name" value="RRM_dom"/>
</dbReference>
<dbReference type="AlphaFoldDB" id="A0A9D5BLM7"/>
<comment type="caution">
    <text evidence="4">The sequence shown here is derived from an EMBL/GenBank/DDBJ whole genome shotgun (WGS) entry which is preliminary data.</text>
</comment>
<dbReference type="SMART" id="SM00360">
    <property type="entry name" value="RRM"/>
    <property type="match status" value="1"/>
</dbReference>
<dbReference type="Pfam" id="PF00076">
    <property type="entry name" value="RRM_1"/>
    <property type="match status" value="1"/>
</dbReference>
<feature type="domain" description="RRM" evidence="3">
    <location>
        <begin position="38"/>
        <end position="113"/>
    </location>
</feature>
<evidence type="ECO:0000259" key="3">
    <source>
        <dbReference type="PROSITE" id="PS50102"/>
    </source>
</evidence>
<feature type="region of interest" description="Disordered" evidence="2">
    <location>
        <begin position="287"/>
        <end position="310"/>
    </location>
</feature>